<dbReference type="PANTHER" id="PTHR46312:SF2">
    <property type="entry name" value="NUCLEOTIDE-BINDING OLIGOMERIZATION DOMAIN-CONTAINING PROTEIN 2-LIKE"/>
    <property type="match status" value="1"/>
</dbReference>
<evidence type="ECO:0000256" key="2">
    <source>
        <dbReference type="ARBA" id="ARBA00022840"/>
    </source>
</evidence>
<keyword evidence="2" id="KW-0067">ATP-binding</keyword>
<dbReference type="InterPro" id="IPR027417">
    <property type="entry name" value="P-loop_NTPase"/>
</dbReference>
<evidence type="ECO:0000256" key="3">
    <source>
        <dbReference type="SAM" id="Coils"/>
    </source>
</evidence>
<feature type="domain" description="NACHT" evidence="4">
    <location>
        <begin position="394"/>
        <end position="537"/>
    </location>
</feature>
<dbReference type="SUPFAM" id="SSF52047">
    <property type="entry name" value="RNI-like"/>
    <property type="match status" value="3"/>
</dbReference>
<dbReference type="PANTHER" id="PTHR46312">
    <property type="entry name" value="NACHT DOMAIN-CONTAINING PROTEIN"/>
    <property type="match status" value="1"/>
</dbReference>
<sequence length="1838" mass="209327">MPLTGANTKAKDPEYCNWLKVSLALYCLKDGLSSFLQDEVDAMHQSILQKLYNASTVPAQLCSSCNAKDVKQNRNTYIWKFKKPCPVSLCDTWLTELLALCSNPTSSKLYCENCDVTAWSQTPWECAKFYMPRGQTVHNTGPAQSDSQALLIMMANCKHFHSKLSPGGIQLTHTVSKIRNTVMHSGDMTLSDNDRTSFITDIITLLEDPCHLKSLDECKKAVAEINKINTDSLEVIFNTDMEMEKKALRVCLEDLRQELGVRMKKTEETVESLKEEYNNVLMQLKEIKDHISQHDERIRTLEDGCASQRSGATADVRDIQLLFIKAYKGVQIISVNAVLDNAVYWKDLEDFYTDIFIEEEDKEESTQRKKNEQELKKAVTSFRQIFEKCDRKETRIILQAPAGQGKSTFCRKLVNTWCSVQKKQLNFLIDDGTSDRSETSGLEHEDELLRFDVLLYICLRDISDEKTLMDVVYSQFPLDESQSHRSHIETLIGQAENNKVLLIMDGLDEMDNSKSFIGKIMRRELYPNLTVLATTRSWKIGELRLIRSAHIDLLLDLQGFSFDNSMLFAKKMFDNYYKDESAMAQFEEDILRNDVFRSLIHVPLLLLFIVQVWYDRKSFPQTIHELYMEMLDVIVNRYMKSKKRIGKSQAQQDQKWPLESTTFNSNPKLTKLSLVKHFGADFLASLCEVAYHFLINACTETSLVFDEEVLLGLLGKEGTSKLQTALDLGILSKSESRSTFCEKIRLTFLHKTVQEFLAAINICCREDRCSMFLDSLNSFGDVLRNEQIIKFAAGISTNQCQKIFEKIYEVCEKGKLQGKNPLDEYRMRSLSGMYIDCIREVHKDTLSLELCCFYAANQKIWNELQSALKNALKVRIHLKYLYLKSCILNDAEFDFFEFQCLTKLHLHHMTVKGKPLLSKFNHLKSLILRKCTLDDDVLDLSESVCLEDLRLKNITMKGKLLLSKCTRLKCLKLSDCTLDDVVLDLSEYVCLEDLRLKNITMKGKLLLSKCTHLKCLNLSDCTLDDVVLDLSEYVCLEDLRLKNMTIKSKLLLSKCTHLKYLSLYNCTLDDVTLDLSECTCLEIFLCNKVTLTGTGRLLCTQLQVLTFVNSNLGEVTLDLSTCPLNQFPQLQSTSMEDAYLKDALHRLDNVNNCMNLTLDNVTMSKESKEVFCNSLSQCKNLQSLSIKNVDLCDALLSLDSVEYVDLDNVTMSKECMVVFCNSLSQCKNLQRLSIKNVDLCDALLSLVSVKNVNLDNLTMSKECTVVFCNSLSQCKNLKRLSIKNFDLCDALLSLVSVEYVDLDNVTMSKECTVVFCNSLSQCKNLKRLSIKNVDLCDARLSLDSVKNVNLDNLTMSKECTVVFCNSLSQCKNLQRLSIKNVDLCDALLSLVSVKNVNLDNLTMSKECTVVFCNSLSQCKNLQRLSIKNVDLCDALLSLVSVKNVNLDNLTMSKECTVVFCNSLSQCKNLQRLSIKNFDLCDALLSLVSVEYVDLDNVTMSKECTVVFCNSLSQCKELERLSIKNFDLCDALLSLVSVEYVDLDNVTMSKECTVVFCNSLSQCKNLQRLSIKNMDLCDALLSLEGVKYINEVIVDNVTMSKECKEMLCNKLSQCKDLERLSIKNVELCDGLHELFNMKKLNYITLEGVKMGTLGKVLMCKSLCQCTQLMGLTLKNLDLGTGLLNMNNLGILSSLTIDNVTMCKDGYLMLCSSISTYKHLKLSLKNLDLGDAIPSWDNLKEFELINVTMSVECVDCIKSSEQRQLSSYFKTVLSIEMIANSCDKCVVNYTNKRDQDLDDDDVYDEEWMYDIDLDDDYSQFDLDDDILDDLLRRRLPIFIY</sequence>
<keyword evidence="3" id="KW-0175">Coiled coil</keyword>
<evidence type="ECO:0000256" key="1">
    <source>
        <dbReference type="ARBA" id="ARBA00022741"/>
    </source>
</evidence>
<dbReference type="InterPro" id="IPR007111">
    <property type="entry name" value="NACHT_NTPase"/>
</dbReference>
<protein>
    <recommendedName>
        <fullName evidence="4">NACHT domain-containing protein</fullName>
    </recommendedName>
</protein>
<gene>
    <name evidence="5" type="ORF">ACJMK2_004048</name>
</gene>
<name>A0ABD3Y2N8_SINWO</name>
<reference evidence="5 6" key="1">
    <citation type="submission" date="2024-11" db="EMBL/GenBank/DDBJ databases">
        <title>Chromosome-level genome assembly of the freshwater bivalve Anodonta woodiana.</title>
        <authorList>
            <person name="Chen X."/>
        </authorList>
    </citation>
    <scope>NUCLEOTIDE SEQUENCE [LARGE SCALE GENOMIC DNA]</scope>
    <source>
        <strain evidence="5">MN2024</strain>
        <tissue evidence="5">Gills</tissue>
    </source>
</reference>
<evidence type="ECO:0000313" key="6">
    <source>
        <dbReference type="Proteomes" id="UP001634394"/>
    </source>
</evidence>
<feature type="coiled-coil region" evidence="3">
    <location>
        <begin position="238"/>
        <end position="290"/>
    </location>
</feature>
<dbReference type="GO" id="GO:0005524">
    <property type="term" value="F:ATP binding"/>
    <property type="evidence" value="ECO:0007669"/>
    <property type="project" value="UniProtKB-KW"/>
</dbReference>
<proteinExistence type="predicted"/>
<dbReference type="InterPro" id="IPR032675">
    <property type="entry name" value="LRR_dom_sf"/>
</dbReference>
<comment type="caution">
    <text evidence="5">The sequence shown here is derived from an EMBL/GenBank/DDBJ whole genome shotgun (WGS) entry which is preliminary data.</text>
</comment>
<dbReference type="SUPFAM" id="SSF52540">
    <property type="entry name" value="P-loop containing nucleoside triphosphate hydrolases"/>
    <property type="match status" value="1"/>
</dbReference>
<dbReference type="Proteomes" id="UP001634394">
    <property type="component" value="Unassembled WGS sequence"/>
</dbReference>
<evidence type="ECO:0000313" key="5">
    <source>
        <dbReference type="EMBL" id="KAL3891802.1"/>
    </source>
</evidence>
<organism evidence="5 6">
    <name type="scientific">Sinanodonta woodiana</name>
    <name type="common">Chinese pond mussel</name>
    <name type="synonym">Anodonta woodiana</name>
    <dbReference type="NCBI Taxonomy" id="1069815"/>
    <lineage>
        <taxon>Eukaryota</taxon>
        <taxon>Metazoa</taxon>
        <taxon>Spiralia</taxon>
        <taxon>Lophotrochozoa</taxon>
        <taxon>Mollusca</taxon>
        <taxon>Bivalvia</taxon>
        <taxon>Autobranchia</taxon>
        <taxon>Heteroconchia</taxon>
        <taxon>Palaeoheterodonta</taxon>
        <taxon>Unionida</taxon>
        <taxon>Unionoidea</taxon>
        <taxon>Unionidae</taxon>
        <taxon>Unioninae</taxon>
        <taxon>Sinanodonta</taxon>
    </lineage>
</organism>
<dbReference type="Gene3D" id="3.80.10.10">
    <property type="entry name" value="Ribonuclease Inhibitor"/>
    <property type="match status" value="3"/>
</dbReference>
<accession>A0ABD3Y2N8</accession>
<dbReference type="PROSITE" id="PS50837">
    <property type="entry name" value="NACHT"/>
    <property type="match status" value="1"/>
</dbReference>
<dbReference type="InterPro" id="IPR027897">
    <property type="entry name" value="DUF4559"/>
</dbReference>
<dbReference type="Pfam" id="PF15112">
    <property type="entry name" value="DUF4559"/>
    <property type="match status" value="1"/>
</dbReference>
<keyword evidence="6" id="KW-1185">Reference proteome</keyword>
<dbReference type="Pfam" id="PF05729">
    <property type="entry name" value="NACHT"/>
    <property type="match status" value="1"/>
</dbReference>
<dbReference type="Gene3D" id="3.40.50.300">
    <property type="entry name" value="P-loop containing nucleotide triphosphate hydrolases"/>
    <property type="match status" value="1"/>
</dbReference>
<evidence type="ECO:0000259" key="4">
    <source>
        <dbReference type="PROSITE" id="PS50837"/>
    </source>
</evidence>
<keyword evidence="1" id="KW-0547">Nucleotide-binding</keyword>
<dbReference type="EMBL" id="JBJQND010000001">
    <property type="protein sequence ID" value="KAL3891802.1"/>
    <property type="molecule type" value="Genomic_DNA"/>
</dbReference>